<dbReference type="AlphaFoldDB" id="G4TGA2"/>
<dbReference type="GO" id="GO:0003677">
    <property type="term" value="F:DNA binding"/>
    <property type="evidence" value="ECO:0007669"/>
    <property type="project" value="InterPro"/>
</dbReference>
<dbReference type="STRING" id="1109443.G4TGA2"/>
<comment type="caution">
    <text evidence="4">The sequence shown here is derived from an EMBL/GenBank/DDBJ whole genome shotgun (WGS) entry which is preliminary data.</text>
</comment>
<feature type="compositionally biased region" description="Low complexity" evidence="2">
    <location>
        <begin position="102"/>
        <end position="111"/>
    </location>
</feature>
<dbReference type="SUPFAM" id="SSF46785">
    <property type="entry name" value="Winged helix' DNA-binding domain"/>
    <property type="match status" value="1"/>
</dbReference>
<sequence length="415" mass="44116">MSNAASSPSTSSRVPLPGYETMIIDALEHLPSTKGVPPQGIFNYMMNKWPLAPNFRPSAYQALQRALKRGRLTKTDSLYALAADWNEEEGTPSRTPRRRPANMHASPPANANANAITINAVSSSPMDAPHSRHGTPASSSSNAHTGNANERPTRRATDGARHDSSSSALPPDTKATAQAAASLMRSIAVPIKDLVDDYDGQASTSTGGRAGSIGGAAGARTRSATPSSLSHSAADGGTQTSTSGFGAAVPRLVPNMPLSISNLAPTSSMDETRDRRSPSLRPPRDFPLASSSTMSSAHDRTFPVQPHDQTSLFHPSHSRSPTLAQRGPSFSEAGAGSRPSTMLIRTRRRSNRQDNRTQPRISRPPMPSALATHPQQAFTTPEMTERDIQSSILASLEVLVAQLREARGQPRDGQS</sequence>
<feature type="region of interest" description="Disordered" evidence="2">
    <location>
        <begin position="123"/>
        <end position="177"/>
    </location>
</feature>
<evidence type="ECO:0000256" key="1">
    <source>
        <dbReference type="ARBA" id="ARBA00020833"/>
    </source>
</evidence>
<feature type="compositionally biased region" description="Gly residues" evidence="2">
    <location>
        <begin position="208"/>
        <end position="217"/>
    </location>
</feature>
<proteinExistence type="predicted"/>
<feature type="region of interest" description="Disordered" evidence="2">
    <location>
        <begin position="200"/>
        <end position="386"/>
    </location>
</feature>
<name>G4TGA2_SERID</name>
<dbReference type="InterPro" id="IPR036390">
    <property type="entry name" value="WH_DNA-bd_sf"/>
</dbReference>
<evidence type="ECO:0000259" key="3">
    <source>
        <dbReference type="PROSITE" id="PS51504"/>
    </source>
</evidence>
<organism evidence="4 5">
    <name type="scientific">Serendipita indica (strain DSM 11827)</name>
    <name type="common">Root endophyte fungus</name>
    <name type="synonym">Piriformospora indica</name>
    <dbReference type="NCBI Taxonomy" id="1109443"/>
    <lineage>
        <taxon>Eukaryota</taxon>
        <taxon>Fungi</taxon>
        <taxon>Dikarya</taxon>
        <taxon>Basidiomycota</taxon>
        <taxon>Agaricomycotina</taxon>
        <taxon>Agaricomycetes</taxon>
        <taxon>Sebacinales</taxon>
        <taxon>Serendipitaceae</taxon>
        <taxon>Serendipita</taxon>
    </lineage>
</organism>
<dbReference type="InterPro" id="IPR005818">
    <property type="entry name" value="Histone_H1/H5_H15"/>
</dbReference>
<evidence type="ECO:0000313" key="5">
    <source>
        <dbReference type="Proteomes" id="UP000007148"/>
    </source>
</evidence>
<dbReference type="Pfam" id="PF00538">
    <property type="entry name" value="Linker_histone"/>
    <property type="match status" value="1"/>
</dbReference>
<dbReference type="GO" id="GO:0006334">
    <property type="term" value="P:nucleosome assembly"/>
    <property type="evidence" value="ECO:0007669"/>
    <property type="project" value="InterPro"/>
</dbReference>
<dbReference type="InParanoid" id="G4TGA2"/>
<dbReference type="eggNOG" id="ENOG502S8Q9">
    <property type="taxonomic scope" value="Eukaryota"/>
</dbReference>
<dbReference type="SMART" id="SM00526">
    <property type="entry name" value="H15"/>
    <property type="match status" value="1"/>
</dbReference>
<feature type="compositionally biased region" description="Polar residues" evidence="2">
    <location>
        <begin position="136"/>
        <end position="150"/>
    </location>
</feature>
<evidence type="ECO:0000313" key="4">
    <source>
        <dbReference type="EMBL" id="CCA70327.1"/>
    </source>
</evidence>
<dbReference type="Gene3D" id="1.10.10.10">
    <property type="entry name" value="Winged helix-like DNA-binding domain superfamily/Winged helix DNA-binding domain"/>
    <property type="match status" value="1"/>
</dbReference>
<feature type="region of interest" description="Disordered" evidence="2">
    <location>
        <begin position="87"/>
        <end position="111"/>
    </location>
</feature>
<gene>
    <name evidence="4" type="ORF">PIIN_04266</name>
</gene>
<accession>G4TGA2</accession>
<dbReference type="InterPro" id="IPR036388">
    <property type="entry name" value="WH-like_DNA-bd_sf"/>
</dbReference>
<dbReference type="OrthoDB" id="5863171at2759"/>
<keyword evidence="5" id="KW-1185">Reference proteome</keyword>
<feature type="compositionally biased region" description="Low complexity" evidence="2">
    <location>
        <begin position="218"/>
        <end position="228"/>
    </location>
</feature>
<feature type="compositionally biased region" description="Polar residues" evidence="2">
    <location>
        <begin position="307"/>
        <end position="323"/>
    </location>
</feature>
<reference evidence="4 5" key="1">
    <citation type="journal article" date="2011" name="PLoS Pathog.">
        <title>Endophytic Life Strategies Decoded by Genome and Transcriptome Analyses of the Mutualistic Root Symbiont Piriformospora indica.</title>
        <authorList>
            <person name="Zuccaro A."/>
            <person name="Lahrmann U."/>
            <person name="Guldener U."/>
            <person name="Langen G."/>
            <person name="Pfiffi S."/>
            <person name="Biedenkopf D."/>
            <person name="Wong P."/>
            <person name="Samans B."/>
            <person name="Grimm C."/>
            <person name="Basiewicz M."/>
            <person name="Murat C."/>
            <person name="Martin F."/>
            <person name="Kogel K.H."/>
        </authorList>
    </citation>
    <scope>NUCLEOTIDE SEQUENCE [LARGE SCALE GENOMIC DNA]</scope>
    <source>
        <strain evidence="4 5">DSM 11827</strain>
    </source>
</reference>
<feature type="compositionally biased region" description="Polar residues" evidence="2">
    <location>
        <begin position="258"/>
        <end position="269"/>
    </location>
</feature>
<dbReference type="PROSITE" id="PS51504">
    <property type="entry name" value="H15"/>
    <property type="match status" value="1"/>
</dbReference>
<dbReference type="EMBL" id="CAFZ01000079">
    <property type="protein sequence ID" value="CCA70327.1"/>
    <property type="molecule type" value="Genomic_DNA"/>
</dbReference>
<protein>
    <recommendedName>
        <fullName evidence="1">Histone H1</fullName>
    </recommendedName>
</protein>
<dbReference type="GO" id="GO:0000786">
    <property type="term" value="C:nucleosome"/>
    <property type="evidence" value="ECO:0007669"/>
    <property type="project" value="InterPro"/>
</dbReference>
<dbReference type="HOGENOM" id="CLU_662421_0_0_1"/>
<feature type="compositionally biased region" description="Polar residues" evidence="2">
    <location>
        <begin position="373"/>
        <end position="382"/>
    </location>
</feature>
<dbReference type="Proteomes" id="UP000007148">
    <property type="component" value="Unassembled WGS sequence"/>
</dbReference>
<evidence type="ECO:0000256" key="2">
    <source>
        <dbReference type="SAM" id="MobiDB-lite"/>
    </source>
</evidence>
<feature type="domain" description="H15" evidence="3">
    <location>
        <begin position="15"/>
        <end position="83"/>
    </location>
</feature>
<feature type="compositionally biased region" description="Basic and acidic residues" evidence="2">
    <location>
        <begin position="151"/>
        <end position="164"/>
    </location>
</feature>